<dbReference type="SUPFAM" id="SSF50621">
    <property type="entry name" value="Alanine racemase C-terminal domain-like"/>
    <property type="match status" value="1"/>
</dbReference>
<feature type="domain" description="Orn/DAP/Arg decarboxylase 2 N-terminal" evidence="3">
    <location>
        <begin position="33"/>
        <end position="279"/>
    </location>
</feature>
<dbReference type="PANTHER" id="PTHR43727:SF2">
    <property type="entry name" value="GROUP IV DECARBOXYLASE"/>
    <property type="match status" value="1"/>
</dbReference>
<evidence type="ECO:0000313" key="4">
    <source>
        <dbReference type="EMBL" id="QTP54123.1"/>
    </source>
</evidence>
<dbReference type="RefSeq" id="WP_197449964.1">
    <property type="nucleotide sequence ID" value="NZ_CP053381.1"/>
</dbReference>
<accession>A0ABX7W1Q2</accession>
<dbReference type="PRINTS" id="PR01182">
    <property type="entry name" value="ORNDCRBXLASE"/>
</dbReference>
<dbReference type="InterPro" id="IPR002433">
    <property type="entry name" value="Orn_de-COase"/>
</dbReference>
<dbReference type="PANTHER" id="PTHR43727">
    <property type="entry name" value="DIAMINOPIMELATE DECARBOXYLASE"/>
    <property type="match status" value="1"/>
</dbReference>
<sequence length="405" mass="45499">MQLRLDSMAREAARLQAASVDPLCAYLYDLPALRRHVERVVAALPERCEMFYAVKANAEAPILDALAGRVAGFEAASGGELALIRERFPEAPLLFGGPGKLVSELSLALELGVELIHVESLTELERLAHLLERSERRQGVLLRMNLATDNLPSTPLTMGGVPTPFGIDPEDLETCLAFLARHPRIELRGFHFHLISHQLDADAQLRLLGDLFRQVEHWREQHRLDIDQINVGGGIGINYREPGRQFDWEGFCRGLARRLAEPRLQRYRIRFECGRYLTAPCGYYLMEVMDLKRNHGQWFAVCRGGTHHFRTPAAQNHDHPFVRLPGLDGAEGLTNAKVSVVGQLCTPKDVLARQVEVERLAIGDMLLFTLAGAYAWNISHQHFLCHPAPIMRFIDDESIDDEEGA</sequence>
<gene>
    <name evidence="4" type="ORF">HNO51_05165</name>
</gene>
<name>A0ABX7W1Q2_9GAMM</name>
<keyword evidence="5" id="KW-1185">Reference proteome</keyword>
<evidence type="ECO:0000313" key="5">
    <source>
        <dbReference type="Proteomes" id="UP000671868"/>
    </source>
</evidence>
<organism evidence="4 5">
    <name type="scientific">Billgrantia sulfidoxydans</name>
    <dbReference type="NCBI Taxonomy" id="2733484"/>
    <lineage>
        <taxon>Bacteria</taxon>
        <taxon>Pseudomonadati</taxon>
        <taxon>Pseudomonadota</taxon>
        <taxon>Gammaproteobacteria</taxon>
        <taxon>Oceanospirillales</taxon>
        <taxon>Halomonadaceae</taxon>
        <taxon>Billgrantia</taxon>
    </lineage>
</organism>
<dbReference type="CDD" id="cd06843">
    <property type="entry name" value="PLPDE_III_PvsE_like"/>
    <property type="match status" value="1"/>
</dbReference>
<evidence type="ECO:0000256" key="2">
    <source>
        <dbReference type="ARBA" id="ARBA00022898"/>
    </source>
</evidence>
<dbReference type="Proteomes" id="UP000671868">
    <property type="component" value="Chromosome"/>
</dbReference>
<evidence type="ECO:0000256" key="1">
    <source>
        <dbReference type="ARBA" id="ARBA00001933"/>
    </source>
</evidence>
<dbReference type="InterPro" id="IPR029066">
    <property type="entry name" value="PLP-binding_barrel"/>
</dbReference>
<dbReference type="PRINTS" id="PR01179">
    <property type="entry name" value="ODADCRBXLASE"/>
</dbReference>
<evidence type="ECO:0000259" key="3">
    <source>
        <dbReference type="Pfam" id="PF02784"/>
    </source>
</evidence>
<reference evidence="4 5" key="1">
    <citation type="journal article" date="2021" name="Front. Microbiol.">
        <title>Aerobic Denitrification and Heterotrophic Sulfur Oxidation in the Genus Halomonas Revealed by Six Novel Species Characterizations and Genome-Based Analysis.</title>
        <authorList>
            <person name="Wang L."/>
            <person name="Shao Z."/>
        </authorList>
    </citation>
    <scope>NUCLEOTIDE SEQUENCE [LARGE SCALE GENOMIC DNA]</scope>
    <source>
        <strain evidence="4 5">MCCC 1A11059</strain>
    </source>
</reference>
<dbReference type="InterPro" id="IPR000183">
    <property type="entry name" value="Orn/DAP/Arg_de-COase"/>
</dbReference>
<protein>
    <submittedName>
        <fullName evidence="4">Type III PLP-dependent enzyme</fullName>
    </submittedName>
</protein>
<dbReference type="Pfam" id="PF02784">
    <property type="entry name" value="Orn_Arg_deC_N"/>
    <property type="match status" value="1"/>
</dbReference>
<dbReference type="SUPFAM" id="SSF51419">
    <property type="entry name" value="PLP-binding barrel"/>
    <property type="match status" value="1"/>
</dbReference>
<dbReference type="EMBL" id="CP053381">
    <property type="protein sequence ID" value="QTP54123.1"/>
    <property type="molecule type" value="Genomic_DNA"/>
</dbReference>
<keyword evidence="2" id="KW-0663">Pyridoxal phosphate</keyword>
<dbReference type="InterPro" id="IPR022644">
    <property type="entry name" value="De-COase2_N"/>
</dbReference>
<dbReference type="Gene3D" id="3.20.20.10">
    <property type="entry name" value="Alanine racemase"/>
    <property type="match status" value="1"/>
</dbReference>
<comment type="cofactor">
    <cofactor evidence="1">
        <name>pyridoxal 5'-phosphate</name>
        <dbReference type="ChEBI" id="CHEBI:597326"/>
    </cofactor>
</comment>
<proteinExistence type="predicted"/>
<dbReference type="InterPro" id="IPR009006">
    <property type="entry name" value="Ala_racemase/Decarboxylase_C"/>
</dbReference>
<dbReference type="Gene3D" id="2.40.37.10">
    <property type="entry name" value="Lyase, Ornithine Decarboxylase, Chain A, domain 1"/>
    <property type="match status" value="1"/>
</dbReference>